<keyword evidence="4 8" id="KW-1133">Transmembrane helix</keyword>
<dbReference type="InterPro" id="IPR028055">
    <property type="entry name" value="YidC/Oxa/ALB_C"/>
</dbReference>
<dbReference type="InterPro" id="IPR001708">
    <property type="entry name" value="YidC/ALB3/OXA1/COX18"/>
</dbReference>
<evidence type="ECO:0000256" key="3">
    <source>
        <dbReference type="ARBA" id="ARBA00022692"/>
    </source>
</evidence>
<evidence type="ECO:0000313" key="10">
    <source>
        <dbReference type="EMBL" id="ODH36258.1"/>
    </source>
</evidence>
<protein>
    <recommendedName>
        <fullName evidence="9">Membrane insertase YidC/Oxa/ALB C-terminal domain-containing protein</fullName>
    </recommendedName>
</protein>
<reference evidence="10 11" key="1">
    <citation type="submission" date="2016-06" db="EMBL/GenBank/DDBJ databases">
        <authorList>
            <person name="Kjaerup R.B."/>
            <person name="Dalgaard T.S."/>
            <person name="Juul-Madsen H.R."/>
        </authorList>
    </citation>
    <scope>NUCLEOTIDE SEQUENCE [LARGE SCALE GENOMIC DNA]</scope>
    <source>
        <strain evidence="10 11">Pb300</strain>
    </source>
</reference>
<dbReference type="VEuPathDB" id="FungiDB:PADG_08251"/>
<evidence type="ECO:0000256" key="5">
    <source>
        <dbReference type="ARBA" id="ARBA00023136"/>
    </source>
</evidence>
<keyword evidence="5 8" id="KW-0472">Membrane</keyword>
<sequence length="382" mass="43192">MSPGYGLSPYALQTSSRGLSANLSRISCPVKQCPVRQHSIAYQRRNFHPSRPTTQIISTSIECAHDLLQLVHTYSGLPWVASIPLTAAVARIAFGLPFHMWSMSQRNKKILQNPAIIAYTRMKRKSILDECYRNKWFLPPRVVSRESAKAVKQFQKALYRRHGLRFASFIPFAPLLQLPFWLAFMESIRSMSGWQPGLLVILQQWISPDAAKAQVPVELSLSTEGAFWLPDLTASDPLYVLPFAISALMFTHITWGSKICKAKELPMLASQGNLQGIFSWAIQRTFQVMSIWIAPALMHSEAPAALGIYWLTTTSVAIIQSRLLKKFMPPPTVPKPCERKDIERIIYVEKVSQVPKQHPSPGQHPEMRYPSGNWSTMSNHRA</sequence>
<proteinExistence type="inferred from homology"/>
<dbReference type="AlphaFoldDB" id="A0A1D2JHR0"/>
<gene>
    <name evidence="10" type="ORF">ACO22_02782</name>
</gene>
<evidence type="ECO:0000259" key="9">
    <source>
        <dbReference type="Pfam" id="PF02096"/>
    </source>
</evidence>
<feature type="transmembrane region" description="Helical" evidence="8">
    <location>
        <begin position="238"/>
        <end position="256"/>
    </location>
</feature>
<dbReference type="GO" id="GO:0005743">
    <property type="term" value="C:mitochondrial inner membrane"/>
    <property type="evidence" value="ECO:0007669"/>
    <property type="project" value="TreeGrafter"/>
</dbReference>
<comment type="similarity">
    <text evidence="2 6">Belongs to the OXA1/ALB3/YidC family.</text>
</comment>
<dbReference type="GO" id="GO:0032977">
    <property type="term" value="F:membrane insertase activity"/>
    <property type="evidence" value="ECO:0007669"/>
    <property type="project" value="InterPro"/>
</dbReference>
<feature type="domain" description="Membrane insertase YidC/Oxa/ALB C-terminal" evidence="9">
    <location>
        <begin position="148"/>
        <end position="325"/>
    </location>
</feature>
<organism evidence="10 11">
    <name type="scientific">Paracoccidioides brasiliensis</name>
    <dbReference type="NCBI Taxonomy" id="121759"/>
    <lineage>
        <taxon>Eukaryota</taxon>
        <taxon>Fungi</taxon>
        <taxon>Dikarya</taxon>
        <taxon>Ascomycota</taxon>
        <taxon>Pezizomycotina</taxon>
        <taxon>Eurotiomycetes</taxon>
        <taxon>Eurotiomycetidae</taxon>
        <taxon>Onygenales</taxon>
        <taxon>Ajellomycetaceae</taxon>
        <taxon>Paracoccidioides</taxon>
    </lineage>
</organism>
<feature type="transmembrane region" description="Helical" evidence="8">
    <location>
        <begin position="164"/>
        <end position="184"/>
    </location>
</feature>
<dbReference type="GO" id="GO:0032979">
    <property type="term" value="P:protein insertion into mitochondrial inner membrane from matrix"/>
    <property type="evidence" value="ECO:0007669"/>
    <property type="project" value="TreeGrafter"/>
</dbReference>
<keyword evidence="3 6" id="KW-0812">Transmembrane</keyword>
<dbReference type="EMBL" id="LZYO01000089">
    <property type="protein sequence ID" value="ODH36258.1"/>
    <property type="molecule type" value="Genomic_DNA"/>
</dbReference>
<comment type="subcellular location">
    <subcellularLocation>
        <location evidence="1 6">Membrane</location>
        <topology evidence="1 6">Multi-pass membrane protein</topology>
    </subcellularLocation>
</comment>
<feature type="region of interest" description="Disordered" evidence="7">
    <location>
        <begin position="353"/>
        <end position="382"/>
    </location>
</feature>
<feature type="transmembrane region" description="Helical" evidence="8">
    <location>
        <begin position="79"/>
        <end position="101"/>
    </location>
</feature>
<evidence type="ECO:0000256" key="1">
    <source>
        <dbReference type="ARBA" id="ARBA00004141"/>
    </source>
</evidence>
<evidence type="ECO:0000256" key="7">
    <source>
        <dbReference type="SAM" id="MobiDB-lite"/>
    </source>
</evidence>
<dbReference type="PANTHER" id="PTHR12428">
    <property type="entry name" value="OXA1"/>
    <property type="match status" value="1"/>
</dbReference>
<comment type="caution">
    <text evidence="10">The sequence shown here is derived from an EMBL/GenBank/DDBJ whole genome shotgun (WGS) entry which is preliminary data.</text>
</comment>
<evidence type="ECO:0000256" key="4">
    <source>
        <dbReference type="ARBA" id="ARBA00022989"/>
    </source>
</evidence>
<dbReference type="GO" id="GO:0033617">
    <property type="term" value="P:mitochondrial respiratory chain complex IV assembly"/>
    <property type="evidence" value="ECO:0007669"/>
    <property type="project" value="TreeGrafter"/>
</dbReference>
<name>A0A1D2JHR0_PARBR</name>
<evidence type="ECO:0000313" key="11">
    <source>
        <dbReference type="Proteomes" id="UP000242814"/>
    </source>
</evidence>
<feature type="compositionally biased region" description="Polar residues" evidence="7">
    <location>
        <begin position="372"/>
        <end position="382"/>
    </location>
</feature>
<evidence type="ECO:0000256" key="6">
    <source>
        <dbReference type="RuleBase" id="RU003945"/>
    </source>
</evidence>
<accession>A0A1D2JHR0</accession>
<evidence type="ECO:0000256" key="8">
    <source>
        <dbReference type="SAM" id="Phobius"/>
    </source>
</evidence>
<evidence type="ECO:0000256" key="2">
    <source>
        <dbReference type="ARBA" id="ARBA00009877"/>
    </source>
</evidence>
<dbReference type="PANTHER" id="PTHR12428:SF65">
    <property type="entry name" value="CYTOCHROME C OXIDASE ASSEMBLY PROTEIN COX18, MITOCHONDRIAL"/>
    <property type="match status" value="1"/>
</dbReference>
<dbReference type="VEuPathDB" id="FungiDB:PABG_07758"/>
<dbReference type="Pfam" id="PF02096">
    <property type="entry name" value="60KD_IMP"/>
    <property type="match status" value="1"/>
</dbReference>
<dbReference type="Proteomes" id="UP000242814">
    <property type="component" value="Unassembled WGS sequence"/>
</dbReference>